<dbReference type="InterPro" id="IPR036770">
    <property type="entry name" value="Ankyrin_rpt-contain_sf"/>
</dbReference>
<feature type="repeat" description="ANK" evidence="3">
    <location>
        <begin position="575"/>
        <end position="607"/>
    </location>
</feature>
<dbReference type="Pfam" id="PF13637">
    <property type="entry name" value="Ank_4"/>
    <property type="match status" value="1"/>
</dbReference>
<accession>A0AA88HYJ3</accession>
<feature type="repeat" description="ANK" evidence="3">
    <location>
        <begin position="608"/>
        <end position="640"/>
    </location>
</feature>
<dbReference type="PROSITE" id="PS50088">
    <property type="entry name" value="ANK_REPEAT"/>
    <property type="match status" value="10"/>
</dbReference>
<dbReference type="SUPFAM" id="SSF48403">
    <property type="entry name" value="Ankyrin repeat"/>
    <property type="match status" value="2"/>
</dbReference>
<dbReference type="AlphaFoldDB" id="A0AA88HYJ3"/>
<feature type="repeat" description="ANK" evidence="3">
    <location>
        <begin position="674"/>
        <end position="706"/>
    </location>
</feature>
<feature type="repeat" description="ANK" evidence="3">
    <location>
        <begin position="707"/>
        <end position="735"/>
    </location>
</feature>
<keyword evidence="1" id="KW-0677">Repeat</keyword>
<organism evidence="4 5">
    <name type="scientific">Artemia franciscana</name>
    <name type="common">Brine shrimp</name>
    <name type="synonym">Artemia sanfranciscana</name>
    <dbReference type="NCBI Taxonomy" id="6661"/>
    <lineage>
        <taxon>Eukaryota</taxon>
        <taxon>Metazoa</taxon>
        <taxon>Ecdysozoa</taxon>
        <taxon>Arthropoda</taxon>
        <taxon>Crustacea</taxon>
        <taxon>Branchiopoda</taxon>
        <taxon>Anostraca</taxon>
        <taxon>Artemiidae</taxon>
        <taxon>Artemia</taxon>
    </lineage>
</organism>
<evidence type="ECO:0000256" key="3">
    <source>
        <dbReference type="PROSITE-ProRule" id="PRU00023"/>
    </source>
</evidence>
<proteinExistence type="predicted"/>
<dbReference type="PROSITE" id="PS50297">
    <property type="entry name" value="ANK_REP_REGION"/>
    <property type="match status" value="10"/>
</dbReference>
<keyword evidence="5" id="KW-1185">Reference proteome</keyword>
<feature type="repeat" description="ANK" evidence="3">
    <location>
        <begin position="360"/>
        <end position="393"/>
    </location>
</feature>
<keyword evidence="2 3" id="KW-0040">ANK repeat</keyword>
<dbReference type="PRINTS" id="PR01415">
    <property type="entry name" value="ANKYRIN"/>
</dbReference>
<dbReference type="PANTHER" id="PTHR24166:SF48">
    <property type="entry name" value="PROTEIN VAPYRIN"/>
    <property type="match status" value="1"/>
</dbReference>
<feature type="repeat" description="ANK" evidence="3">
    <location>
        <begin position="485"/>
        <end position="517"/>
    </location>
</feature>
<dbReference type="InterPro" id="IPR050889">
    <property type="entry name" value="Dendritic_Spine_Reg/Scaffold"/>
</dbReference>
<comment type="caution">
    <text evidence="4">The sequence shown here is derived from an EMBL/GenBank/DDBJ whole genome shotgun (WGS) entry which is preliminary data.</text>
</comment>
<evidence type="ECO:0000256" key="2">
    <source>
        <dbReference type="ARBA" id="ARBA00023043"/>
    </source>
</evidence>
<dbReference type="EMBL" id="JAVRJZ010000013">
    <property type="protein sequence ID" value="KAK2714601.1"/>
    <property type="molecule type" value="Genomic_DNA"/>
</dbReference>
<dbReference type="InterPro" id="IPR002110">
    <property type="entry name" value="Ankyrin_rpt"/>
</dbReference>
<feature type="repeat" description="ANK" evidence="3">
    <location>
        <begin position="394"/>
        <end position="426"/>
    </location>
</feature>
<name>A0AA88HYJ3_ARTSF</name>
<evidence type="ECO:0000256" key="1">
    <source>
        <dbReference type="ARBA" id="ARBA00022737"/>
    </source>
</evidence>
<dbReference type="Proteomes" id="UP001187531">
    <property type="component" value="Unassembled WGS sequence"/>
</dbReference>
<feature type="repeat" description="ANK" evidence="3">
    <location>
        <begin position="641"/>
        <end position="673"/>
    </location>
</feature>
<gene>
    <name evidence="4" type="ORF">QYM36_008976</name>
</gene>
<protein>
    <submittedName>
        <fullName evidence="4">Uncharacterized protein</fullName>
    </submittedName>
</protein>
<dbReference type="Gene3D" id="1.25.40.20">
    <property type="entry name" value="Ankyrin repeat-containing domain"/>
    <property type="match status" value="3"/>
</dbReference>
<reference evidence="4" key="1">
    <citation type="submission" date="2023-07" db="EMBL/GenBank/DDBJ databases">
        <title>Chromosome-level genome assembly of Artemia franciscana.</title>
        <authorList>
            <person name="Jo E."/>
        </authorList>
    </citation>
    <scope>NUCLEOTIDE SEQUENCE</scope>
    <source>
        <tissue evidence="4">Whole body</tissue>
    </source>
</reference>
<dbReference type="Pfam" id="PF12796">
    <property type="entry name" value="Ank_2"/>
    <property type="match status" value="4"/>
</dbReference>
<evidence type="ECO:0000313" key="4">
    <source>
        <dbReference type="EMBL" id="KAK2714601.1"/>
    </source>
</evidence>
<feature type="repeat" description="ANK" evidence="3">
    <location>
        <begin position="542"/>
        <end position="574"/>
    </location>
</feature>
<evidence type="ECO:0000313" key="5">
    <source>
        <dbReference type="Proteomes" id="UP001187531"/>
    </source>
</evidence>
<dbReference type="PANTHER" id="PTHR24166">
    <property type="entry name" value="ROLLING PEBBLES, ISOFORM B"/>
    <property type="match status" value="1"/>
</dbReference>
<dbReference type="SMART" id="SM00248">
    <property type="entry name" value="ANK"/>
    <property type="match status" value="12"/>
</dbReference>
<sequence length="859" mass="96621">MLRKNYRLFDAVRKEDLEKTRELINNNNTVEITNLVILACEHNGVNTLKYLLSSDDKIYSNSSLFIRETTLLSSDEDEKCHNAFYYGIRSAKVIAKNIHILKRQLKCTYDRLPWEKIKKILIGFVATHIKRHEINLFLKTTLNKNKILNHLENFAEKLKEEKDHMASVDIKTFVRIPNLNREQVIAKIVSNFPQFGELYSDYQQVRDIHSFKKISDYIKLTLSADLKQNEGKVIIVRVLQVTGEHLKNTLESPRLSKTTSELLLLSLPRDTRKIIIDLRNSLSNAYLFSKKMEIEDNVSVNFFVGVQNDLKRIDDVITDIFQSKKVKMIRTLIVKIKQIESLEDIKEVIGICTSSELDTNGKSALHVAAAHGRKNILEYFIQKTGVSLDDQDNNGKTALHVAAEYGHKAAVEALVKNNAYTNIKDDWESDHDKIVDILLEHKPNVNAVDKTYNNAPLHYAAASGNEKLVLVLLRRNACVNIATVNGLTPLHAAVQRCQAKIVMTLLKYGANICAKDKQNATPLHYEAKIRHEKLIVNIATVNGLTPPHFAVKSCQVKIVVTLLKYGASIFAKDEENTTPLHYAAYDGYKAIAELLISKGAEINDVTNTKRTPLHLAARKGQKDITELLLGNKARVRAQDVEGTTPLHAAAMNGTKYVIQLFLQNKAEVNGRTNDGMTPLHLAAKNCNLDSIVFLIENKAEVNAKAEFGYSPLDLAVLMGCKDAVSLLIKNKAEVNKDVFADSTDCKPLQFVVDEGHKEIVEILVANGANAIPKFAKTTLQVISPDVWLCGNPSGNYHQKSTSETISNMHHTSRLFWISSTYTMFLGISERIDCEKKIQFKDSSLIKSMEVNILKVEVTD</sequence>
<feature type="repeat" description="ANK" evidence="3">
    <location>
        <begin position="452"/>
        <end position="484"/>
    </location>
</feature>